<feature type="compositionally biased region" description="Basic and acidic residues" evidence="3">
    <location>
        <begin position="322"/>
        <end position="332"/>
    </location>
</feature>
<feature type="compositionally biased region" description="Basic and acidic residues" evidence="3">
    <location>
        <begin position="289"/>
        <end position="303"/>
    </location>
</feature>
<dbReference type="EMBL" id="JAOAOG010000035">
    <property type="protein sequence ID" value="KAJ6253101.1"/>
    <property type="molecule type" value="Genomic_DNA"/>
</dbReference>
<dbReference type="Pfam" id="PF00651">
    <property type="entry name" value="BTB"/>
    <property type="match status" value="1"/>
</dbReference>
<feature type="domain" description="BTB" evidence="4">
    <location>
        <begin position="436"/>
        <end position="507"/>
    </location>
</feature>
<dbReference type="InterPro" id="IPR015915">
    <property type="entry name" value="Kelch-typ_b-propeller"/>
</dbReference>
<keyword evidence="1" id="KW-0880">Kelch repeat</keyword>
<gene>
    <name evidence="5" type="ORF">M0813_13598</name>
</gene>
<feature type="region of interest" description="Disordered" evidence="3">
    <location>
        <begin position="275"/>
        <end position="332"/>
    </location>
</feature>
<dbReference type="InterPro" id="IPR000210">
    <property type="entry name" value="BTB/POZ_dom"/>
</dbReference>
<protein>
    <recommendedName>
        <fullName evidence="4">BTB domain-containing protein</fullName>
    </recommendedName>
</protein>
<dbReference type="Proteomes" id="UP001150062">
    <property type="component" value="Unassembled WGS sequence"/>
</dbReference>
<evidence type="ECO:0000256" key="2">
    <source>
        <dbReference type="ARBA" id="ARBA00022737"/>
    </source>
</evidence>
<reference evidence="5" key="1">
    <citation type="submission" date="2022-08" db="EMBL/GenBank/DDBJ databases">
        <title>Novel sulfate-reducing endosymbionts in the free-living metamonad Anaeramoeba.</title>
        <authorList>
            <person name="Jerlstrom-Hultqvist J."/>
            <person name="Cepicka I."/>
            <person name="Gallot-Lavallee L."/>
            <person name="Salas-Leiva D."/>
            <person name="Curtis B.A."/>
            <person name="Zahonova K."/>
            <person name="Pipaliya S."/>
            <person name="Dacks J."/>
            <person name="Roger A.J."/>
        </authorList>
    </citation>
    <scope>NUCLEOTIDE SEQUENCE</scope>
    <source>
        <strain evidence="5">Schooner1</strain>
    </source>
</reference>
<evidence type="ECO:0000313" key="5">
    <source>
        <dbReference type="EMBL" id="KAJ6253101.1"/>
    </source>
</evidence>
<dbReference type="InterPro" id="IPR051568">
    <property type="entry name" value="LZTR1/Attractin"/>
</dbReference>
<evidence type="ECO:0000259" key="4">
    <source>
        <dbReference type="Pfam" id="PF00651"/>
    </source>
</evidence>
<accession>A0ABQ8Z885</accession>
<dbReference type="SUPFAM" id="SSF117281">
    <property type="entry name" value="Kelch motif"/>
    <property type="match status" value="1"/>
</dbReference>
<name>A0ABQ8Z885_9EUKA</name>
<comment type="caution">
    <text evidence="5">The sequence shown here is derived from an EMBL/GenBank/DDBJ whole genome shotgun (WGS) entry which is preliminary data.</text>
</comment>
<proteinExistence type="predicted"/>
<keyword evidence="6" id="KW-1185">Reference proteome</keyword>
<sequence>MYLPNIGWYSVPTHGQFLAVSQMSMCKLPNDDLIVGFGYGPEGYALRFLQLSVKDLEWRSLCDVRSFNVLRRVNCSISYYENGIYVFGGRSESNTFPNELWRFDLTTHKFKLVKTNSKNLKGRYGHTSIVYEDKMYIFGGVDKDFTKMGLLVFDFLKGEWITEPKTAGTPISDRSGHSACLYKYFMVIYGGEDSEIELSNELRMLDLINMTWDDGGEMYGEIPDRVKGHSSVVFKDSMVIFGGENVFGEVNNKTYSFNLALSQWTRLDDATETTDVLPQFDPNSNSESNSEKEIQTVNKEKLGNKKTNQSTSKKPKIQTKTNKNENEKDSKSLKGFQIGKQFGIIDKFQFDPITQSQKIDSVPQPRVYHSSVLTESYMIVIGGMQTTKNNKFKYFDDIHVFRFEEELIRDMQKLLKKGIVADLELEPLGLNTLKAHSFMVNARVGSEKINSFIINSREVTESVLQTILYYLYTDILLIKNKSEKKQILKFAKELEWQQLIERMESKNSKEEKRKNEKKFIEDMEKLIEVQEGKDVTIIVNNKDNKRIQMKVHRAMLCLRLGGDFLKLKTDIIDDKTGLSEKALNIMIRYIYTGVIANWSVIFAKQMANFLVGFRIHESREIMIHCRKKEMIALNN</sequence>
<evidence type="ECO:0000256" key="1">
    <source>
        <dbReference type="ARBA" id="ARBA00022441"/>
    </source>
</evidence>
<dbReference type="PANTHER" id="PTHR46376:SF1">
    <property type="entry name" value="LEUCINE-ZIPPER-LIKE TRANSCRIPTIONAL REGULATOR 1"/>
    <property type="match status" value="1"/>
</dbReference>
<evidence type="ECO:0000256" key="3">
    <source>
        <dbReference type="SAM" id="MobiDB-lite"/>
    </source>
</evidence>
<dbReference type="PANTHER" id="PTHR46376">
    <property type="entry name" value="LEUCINE-ZIPPER-LIKE TRANSCRIPTIONAL REGULATOR 1"/>
    <property type="match status" value="1"/>
</dbReference>
<evidence type="ECO:0000313" key="6">
    <source>
        <dbReference type="Proteomes" id="UP001150062"/>
    </source>
</evidence>
<organism evidence="5 6">
    <name type="scientific">Anaeramoeba flamelloides</name>
    <dbReference type="NCBI Taxonomy" id="1746091"/>
    <lineage>
        <taxon>Eukaryota</taxon>
        <taxon>Metamonada</taxon>
        <taxon>Anaeramoebidae</taxon>
        <taxon>Anaeramoeba</taxon>
    </lineage>
</organism>
<dbReference type="Pfam" id="PF24681">
    <property type="entry name" value="Kelch_KLHDC2_KLHL20_DRC7"/>
    <property type="match status" value="1"/>
</dbReference>
<dbReference type="InterPro" id="IPR011333">
    <property type="entry name" value="SKP1/BTB/POZ_sf"/>
</dbReference>
<keyword evidence="2" id="KW-0677">Repeat</keyword>
<dbReference type="Gene3D" id="2.120.10.80">
    <property type="entry name" value="Kelch-type beta propeller"/>
    <property type="match status" value="1"/>
</dbReference>
<dbReference type="Gene3D" id="3.30.710.10">
    <property type="entry name" value="Potassium Channel Kv1.1, Chain A"/>
    <property type="match status" value="2"/>
</dbReference>